<gene>
    <name evidence="1" type="ORF">BCR44DRAFT_1053992</name>
</gene>
<accession>A0A1Y2H4Z0</accession>
<dbReference type="Proteomes" id="UP000193411">
    <property type="component" value="Unassembled WGS sequence"/>
</dbReference>
<evidence type="ECO:0000313" key="1">
    <source>
        <dbReference type="EMBL" id="ORZ29640.1"/>
    </source>
</evidence>
<comment type="caution">
    <text evidence="1">The sequence shown here is derived from an EMBL/GenBank/DDBJ whole genome shotgun (WGS) entry which is preliminary data.</text>
</comment>
<sequence length="132" mass="14197">MNTMNLTPATSLPLDIAELVLIAAIRTNISVRSLNADALSILNVLGPRQEFPTIPDSALHHMIWISLDSIAQAGDTWLLGRLLDPTVAKPSPPIRTLRSSPHVLARASEAGHLVSSATGCAWFAASKWCHSR</sequence>
<dbReference type="OrthoDB" id="58683at2759"/>
<proteinExistence type="predicted"/>
<dbReference type="EMBL" id="MCFL01000140">
    <property type="protein sequence ID" value="ORZ29640.1"/>
    <property type="molecule type" value="Genomic_DNA"/>
</dbReference>
<protein>
    <submittedName>
        <fullName evidence="1">Uncharacterized protein</fullName>
    </submittedName>
</protein>
<dbReference type="AlphaFoldDB" id="A0A1Y2H4Z0"/>
<organism evidence="1 2">
    <name type="scientific">Catenaria anguillulae PL171</name>
    <dbReference type="NCBI Taxonomy" id="765915"/>
    <lineage>
        <taxon>Eukaryota</taxon>
        <taxon>Fungi</taxon>
        <taxon>Fungi incertae sedis</taxon>
        <taxon>Blastocladiomycota</taxon>
        <taxon>Blastocladiomycetes</taxon>
        <taxon>Blastocladiales</taxon>
        <taxon>Catenariaceae</taxon>
        <taxon>Catenaria</taxon>
    </lineage>
</organism>
<reference evidence="1 2" key="1">
    <citation type="submission" date="2016-07" db="EMBL/GenBank/DDBJ databases">
        <title>Pervasive Adenine N6-methylation of Active Genes in Fungi.</title>
        <authorList>
            <consortium name="DOE Joint Genome Institute"/>
            <person name="Mondo S.J."/>
            <person name="Dannebaum R.O."/>
            <person name="Kuo R.C."/>
            <person name="Labutti K."/>
            <person name="Haridas S."/>
            <person name="Kuo A."/>
            <person name="Salamov A."/>
            <person name="Ahrendt S.R."/>
            <person name="Lipzen A."/>
            <person name="Sullivan W."/>
            <person name="Andreopoulos W.B."/>
            <person name="Clum A."/>
            <person name="Lindquist E."/>
            <person name="Daum C."/>
            <person name="Ramamoorthy G.K."/>
            <person name="Gryganskyi A."/>
            <person name="Culley D."/>
            <person name="Magnuson J.K."/>
            <person name="James T.Y."/>
            <person name="O'Malley M.A."/>
            <person name="Stajich J.E."/>
            <person name="Spatafora J.W."/>
            <person name="Visel A."/>
            <person name="Grigoriev I.V."/>
        </authorList>
    </citation>
    <scope>NUCLEOTIDE SEQUENCE [LARGE SCALE GENOMIC DNA]</scope>
    <source>
        <strain evidence="1 2">PL171</strain>
    </source>
</reference>
<name>A0A1Y2H4Z0_9FUNG</name>
<keyword evidence="2" id="KW-1185">Reference proteome</keyword>
<evidence type="ECO:0000313" key="2">
    <source>
        <dbReference type="Proteomes" id="UP000193411"/>
    </source>
</evidence>